<comment type="caution">
    <text evidence="2">The sequence shown here is derived from an EMBL/GenBank/DDBJ whole genome shotgun (WGS) entry which is preliminary data.</text>
</comment>
<gene>
    <name evidence="2" type="ORF">PRZ48_013857</name>
</gene>
<feature type="domain" description="EF-hand" evidence="1">
    <location>
        <begin position="614"/>
        <end position="637"/>
    </location>
</feature>
<protein>
    <recommendedName>
        <fullName evidence="1">EF-hand domain-containing protein</fullName>
    </recommendedName>
</protein>
<dbReference type="Proteomes" id="UP001305779">
    <property type="component" value="Unassembled WGS sequence"/>
</dbReference>
<reference evidence="2 3" key="1">
    <citation type="journal article" date="2023" name="G3 (Bethesda)">
        <title>A chromosome-level genome assembly of Zasmidium syzygii isolated from banana leaves.</title>
        <authorList>
            <person name="van Westerhoven A.C."/>
            <person name="Mehrabi R."/>
            <person name="Talebi R."/>
            <person name="Steentjes M.B.F."/>
            <person name="Corcolon B."/>
            <person name="Chong P.A."/>
            <person name="Kema G.H.J."/>
            <person name="Seidl M.F."/>
        </authorList>
    </citation>
    <scope>NUCLEOTIDE SEQUENCE [LARGE SCALE GENOMIC DNA]</scope>
    <source>
        <strain evidence="2 3">P124</strain>
    </source>
</reference>
<dbReference type="EMBL" id="JAXOVC010000012">
    <property type="protein sequence ID" value="KAK4495525.1"/>
    <property type="molecule type" value="Genomic_DNA"/>
</dbReference>
<proteinExistence type="predicted"/>
<keyword evidence="3" id="KW-1185">Reference proteome</keyword>
<name>A0ABR0E298_ZASCE</name>
<dbReference type="Gene3D" id="3.30.300.30">
    <property type="match status" value="1"/>
</dbReference>
<dbReference type="InterPro" id="IPR020845">
    <property type="entry name" value="AMP-binding_CS"/>
</dbReference>
<accession>A0ABR0E298</accession>
<dbReference type="Pfam" id="PF00501">
    <property type="entry name" value="AMP-binding"/>
    <property type="match status" value="1"/>
</dbReference>
<dbReference type="PANTHER" id="PTHR24096:SF295">
    <property type="entry name" value="ACETYL-COA SYNTHETASE-LIKE PROTEIN"/>
    <property type="match status" value="1"/>
</dbReference>
<dbReference type="PANTHER" id="PTHR24096">
    <property type="entry name" value="LONG-CHAIN-FATTY-ACID--COA LIGASE"/>
    <property type="match status" value="1"/>
</dbReference>
<dbReference type="InterPro" id="IPR045851">
    <property type="entry name" value="AMP-bd_C_sf"/>
</dbReference>
<evidence type="ECO:0000313" key="3">
    <source>
        <dbReference type="Proteomes" id="UP001305779"/>
    </source>
</evidence>
<dbReference type="InterPro" id="IPR042099">
    <property type="entry name" value="ANL_N_sf"/>
</dbReference>
<evidence type="ECO:0000313" key="2">
    <source>
        <dbReference type="EMBL" id="KAK4495525.1"/>
    </source>
</evidence>
<evidence type="ECO:0000259" key="1">
    <source>
        <dbReference type="PROSITE" id="PS50222"/>
    </source>
</evidence>
<dbReference type="PROSITE" id="PS00455">
    <property type="entry name" value="AMP_BINDING"/>
    <property type="match status" value="1"/>
</dbReference>
<dbReference type="Gene3D" id="3.40.50.12780">
    <property type="entry name" value="N-terminal domain of ligase-like"/>
    <property type="match status" value="1"/>
</dbReference>
<dbReference type="SUPFAM" id="SSF56801">
    <property type="entry name" value="Acetyl-CoA synthetase-like"/>
    <property type="match status" value="1"/>
</dbReference>
<dbReference type="InterPro" id="IPR002048">
    <property type="entry name" value="EF_hand_dom"/>
</dbReference>
<dbReference type="PROSITE" id="PS50222">
    <property type="entry name" value="EF_HAND_2"/>
    <property type="match status" value="1"/>
</dbReference>
<sequence>MQPRDGTYRQKAPDSFFLLVLFYLKQLVRLFNFQAYARSHSAGKQLLSTTPSPSLPAEIDGGEITRKGSVFKQLEHNLQRNPHALAVTSLHQPAHHLSNVLPAAKRFGWLPLAAADEAAAADKPAADHLTITYAQLHQTALKLVSALQSAGAQPHAKMLMLIPNGGEYAILLWCCILMRITYICIDPDIVNISSYSSLKEIIKTVKPSIVVADGYEQATALDIAFDDLHLASPVRVLLQPSAASRKWGILTDLVTRAPKPDIEAILRAAREETSGGINSLIFTSGTSGTPKGCPLRVASMCHILESQSWLITPENSARALQTIHNSRGIAAFQTLQTWKAGGSCVMISESGNIEQTADALLHHAPTFLAITPAMGAALREPLSFNAGVPTVLSVKTVQVGGDAVTIDGLDDCSKMFPNANVCVNHGMTEGGGSFIWPFSDTEIADIPRFGELCPIGFVAQGTAARIWDPEKQRTCRRGEIGHLHLKGDNLLRRYLGSQSMESFISDDNGRWFVTGDTGMINEDGLVFILGRSAQIIRTENGAVVPVAIEAVIQKLPGLQAYVIPVRNRDNSYSPVAIVQNLDLYTEDEIKSHVVSKLGESYQLAGVFSLKQVGFETFPRNGSGKVSKTQLEEMIRGL</sequence>
<dbReference type="InterPro" id="IPR000873">
    <property type="entry name" value="AMP-dep_synth/lig_dom"/>
</dbReference>
<organism evidence="2 3">
    <name type="scientific">Zasmidium cellare</name>
    <name type="common">Wine cellar mold</name>
    <name type="synonym">Racodium cellare</name>
    <dbReference type="NCBI Taxonomy" id="395010"/>
    <lineage>
        <taxon>Eukaryota</taxon>
        <taxon>Fungi</taxon>
        <taxon>Dikarya</taxon>
        <taxon>Ascomycota</taxon>
        <taxon>Pezizomycotina</taxon>
        <taxon>Dothideomycetes</taxon>
        <taxon>Dothideomycetidae</taxon>
        <taxon>Mycosphaerellales</taxon>
        <taxon>Mycosphaerellaceae</taxon>
        <taxon>Zasmidium</taxon>
    </lineage>
</organism>